<feature type="coiled-coil region" evidence="1">
    <location>
        <begin position="184"/>
        <end position="211"/>
    </location>
</feature>
<accession>A0ABT0HYM0</accession>
<sequence>MKYTKEEANDKLNKTSHGRFVIVSEYNGMKKEAFFICNVCKHGFSSTPAHALKYKHCPNKQCSSNNISMSEVQSKIDKVQDNRIKIITEFKSLNDIVTVECLDCGAEWDCRPSRLLKSYVGRNCNHSIKYSYNMVVNKIKEKTNNSISMIGNYSKMKEKTKFRCNICGNVFSCTPSDILKGRKCEICRKNRENKLQSLDDLQQEINIVQNNRIVVLKFLDDNHKRVHVQCNDCSLEWDTSVKSILTKEVDKNCNHHVKKTKKAFALEVKKLTDGRIELYDGYSKAHNKAIFRCVKCGYKFSRIASNINEKTQCIQCKKRIDNEYVEKIQNQINAVQNNRIKIIGEFKGLNEKVKVVCTKCGLEWDATPSTLMKMEVGKNCNHSVKITKEVALKRIQENPNGSFEMIGEYKGQGTSTRFRCNKCGYEFNRTPASAWNGTKCEKCGIFKGRRIDFSVIQERIDDIQGGRIKIIGPYKNQKTKTLVECKICGLKWHCSPGSLLKRVVGKNCKHHINYTKEMIDQIVYDETNNGFRMIGKFHGVKTPTDFICTKCGFKFKRAPFNVYHGCKCASCNGITHWNQENFETKVFELTNGKYSVEGIVVDGHTKVKLKHSIEECNNEFLMSPNSFVNQGQRCPKCARKRVAKKIHYHYL</sequence>
<evidence type="ECO:0008006" key="4">
    <source>
        <dbReference type="Google" id="ProtNLM"/>
    </source>
</evidence>
<organism evidence="2 3">
    <name type="scientific">Apilactobacillus nanyangensis</name>
    <dbReference type="NCBI Taxonomy" id="2799579"/>
    <lineage>
        <taxon>Bacteria</taxon>
        <taxon>Bacillati</taxon>
        <taxon>Bacillota</taxon>
        <taxon>Bacilli</taxon>
        <taxon>Lactobacillales</taxon>
        <taxon>Lactobacillaceae</taxon>
        <taxon>Apilactobacillus</taxon>
    </lineage>
</organism>
<keyword evidence="1" id="KW-0175">Coiled coil</keyword>
<comment type="caution">
    <text evidence="2">The sequence shown here is derived from an EMBL/GenBank/DDBJ whole genome shotgun (WGS) entry which is preliminary data.</text>
</comment>
<dbReference type="RefSeq" id="WP_248596871.1">
    <property type="nucleotide sequence ID" value="NZ_JAJIAR010000012.1"/>
</dbReference>
<protein>
    <recommendedName>
        <fullName evidence="4">C2H2-type domain-containing protein</fullName>
    </recommendedName>
</protein>
<dbReference type="Proteomes" id="UP001522816">
    <property type="component" value="Unassembled WGS sequence"/>
</dbReference>
<keyword evidence="3" id="KW-1185">Reference proteome</keyword>
<reference evidence="2 3" key="1">
    <citation type="submission" date="2021-11" db="EMBL/GenBank/DDBJ databases">
        <title>Comparative genomics of bee honey and flower isolates.</title>
        <authorList>
            <person name="Bechtner J.D."/>
            <person name="Gallus M.K."/>
            <person name="Ehrmann M."/>
        </authorList>
    </citation>
    <scope>NUCLEOTIDE SEQUENCE [LARGE SCALE GENOMIC DNA]</scope>
    <source>
        <strain evidence="2 3">7</strain>
    </source>
</reference>
<proteinExistence type="predicted"/>
<evidence type="ECO:0000313" key="2">
    <source>
        <dbReference type="EMBL" id="MCK8611983.1"/>
    </source>
</evidence>
<dbReference type="EMBL" id="JAJIAR010000012">
    <property type="protein sequence ID" value="MCK8611983.1"/>
    <property type="molecule type" value="Genomic_DNA"/>
</dbReference>
<gene>
    <name evidence="2" type="ORF">LNP10_05640</name>
</gene>
<evidence type="ECO:0000313" key="3">
    <source>
        <dbReference type="Proteomes" id="UP001522816"/>
    </source>
</evidence>
<evidence type="ECO:0000256" key="1">
    <source>
        <dbReference type="SAM" id="Coils"/>
    </source>
</evidence>
<name>A0ABT0HYM0_9LACO</name>